<evidence type="ECO:0000256" key="3">
    <source>
        <dbReference type="ARBA" id="ARBA00022457"/>
    </source>
</evidence>
<dbReference type="OrthoDB" id="9810648at2"/>
<reference evidence="19 20" key="1">
    <citation type="submission" date="2019-01" db="EMBL/GenBank/DDBJ databases">
        <authorList>
            <person name="Chen W.-M."/>
        </authorList>
    </citation>
    <scope>NUCLEOTIDE SEQUENCE [LARGE SCALE GENOMIC DNA]</scope>
    <source>
        <strain evidence="19 20">FSY-9</strain>
    </source>
</reference>
<evidence type="ECO:0000256" key="12">
    <source>
        <dbReference type="ARBA" id="ARBA00038905"/>
    </source>
</evidence>
<dbReference type="GO" id="GO:0006281">
    <property type="term" value="P:DNA repair"/>
    <property type="evidence" value="ECO:0007669"/>
    <property type="project" value="UniProtKB-KW"/>
</dbReference>
<dbReference type="GO" id="GO:0035539">
    <property type="term" value="F:8-oxo-7,8-dihydrodeoxyguanosine triphosphate pyrophosphatase activity"/>
    <property type="evidence" value="ECO:0007669"/>
    <property type="project" value="UniProtKB-EC"/>
</dbReference>
<evidence type="ECO:0000313" key="19">
    <source>
        <dbReference type="EMBL" id="RVU04471.1"/>
    </source>
</evidence>
<dbReference type="InterPro" id="IPR047127">
    <property type="entry name" value="MutT-like"/>
</dbReference>
<keyword evidence="8" id="KW-0460">Magnesium</keyword>
<dbReference type="GO" id="GO:0044716">
    <property type="term" value="F:8-oxo-GDP phosphatase activity"/>
    <property type="evidence" value="ECO:0007669"/>
    <property type="project" value="TreeGrafter"/>
</dbReference>
<dbReference type="InterPro" id="IPR020476">
    <property type="entry name" value="Nudix_hydrolase"/>
</dbReference>
<evidence type="ECO:0000256" key="6">
    <source>
        <dbReference type="ARBA" id="ARBA00022763"/>
    </source>
</evidence>
<comment type="cofactor">
    <cofactor evidence="1">
        <name>Mg(2+)</name>
        <dbReference type="ChEBI" id="CHEBI:18420"/>
    </cofactor>
</comment>
<dbReference type="Proteomes" id="UP000282837">
    <property type="component" value="Unassembled WGS sequence"/>
</dbReference>
<protein>
    <recommendedName>
        <fullName evidence="13">8-oxo-dGTP diphosphatase</fullName>
        <ecNumber evidence="12">3.6.1.55</ecNumber>
    </recommendedName>
    <alternativeName>
        <fullName evidence="16">7,8-dihydro-8-oxoguanine-triphosphatase</fullName>
    </alternativeName>
    <alternativeName>
        <fullName evidence="15">Mutator protein MutT</fullName>
    </alternativeName>
    <alternativeName>
        <fullName evidence="14">dGTP pyrophosphohydrolase</fullName>
    </alternativeName>
</protein>
<dbReference type="Pfam" id="PF00293">
    <property type="entry name" value="NUDIX"/>
    <property type="match status" value="1"/>
</dbReference>
<dbReference type="GO" id="GO:0008413">
    <property type="term" value="F:8-oxo-7,8-dihydroguanosine triphosphate pyrophosphatase activity"/>
    <property type="evidence" value="ECO:0007669"/>
    <property type="project" value="TreeGrafter"/>
</dbReference>
<keyword evidence="7 17" id="KW-0378">Hydrolase</keyword>
<keyword evidence="6" id="KW-0227">DNA damage</keyword>
<dbReference type="PROSITE" id="PS00893">
    <property type="entry name" value="NUDIX_BOX"/>
    <property type="match status" value="1"/>
</dbReference>
<dbReference type="PROSITE" id="PS51462">
    <property type="entry name" value="NUDIX"/>
    <property type="match status" value="1"/>
</dbReference>
<comment type="catalytic activity">
    <reaction evidence="11">
        <text>8-oxo-GTP + H2O = 8-oxo-GMP + diphosphate + H(+)</text>
        <dbReference type="Rhea" id="RHEA:67616"/>
        <dbReference type="ChEBI" id="CHEBI:15377"/>
        <dbReference type="ChEBI" id="CHEBI:15378"/>
        <dbReference type="ChEBI" id="CHEBI:33019"/>
        <dbReference type="ChEBI" id="CHEBI:143553"/>
        <dbReference type="ChEBI" id="CHEBI:145694"/>
    </reaction>
</comment>
<dbReference type="AlphaFoldDB" id="A0A437N3I2"/>
<comment type="caution">
    <text evidence="19">The sequence shown here is derived from an EMBL/GenBank/DDBJ whole genome shotgun (WGS) entry which is preliminary data.</text>
</comment>
<dbReference type="Gene3D" id="3.90.79.10">
    <property type="entry name" value="Nucleoside Triphosphate Pyrophosphohydrolase"/>
    <property type="match status" value="1"/>
</dbReference>
<dbReference type="InterPro" id="IPR000086">
    <property type="entry name" value="NUDIX_hydrolase_dom"/>
</dbReference>
<evidence type="ECO:0000256" key="5">
    <source>
        <dbReference type="ARBA" id="ARBA00022723"/>
    </source>
</evidence>
<evidence type="ECO:0000256" key="14">
    <source>
        <dbReference type="ARBA" id="ARBA00041592"/>
    </source>
</evidence>
<proteinExistence type="inferred from homology"/>
<evidence type="ECO:0000313" key="20">
    <source>
        <dbReference type="Proteomes" id="UP000282837"/>
    </source>
</evidence>
<keyword evidence="20" id="KW-1185">Reference proteome</keyword>
<dbReference type="RefSeq" id="WP_127709726.1">
    <property type="nucleotide sequence ID" value="NZ_SACO01000008.1"/>
</dbReference>
<evidence type="ECO:0000259" key="18">
    <source>
        <dbReference type="PROSITE" id="PS51462"/>
    </source>
</evidence>
<evidence type="ECO:0000256" key="4">
    <source>
        <dbReference type="ARBA" id="ARBA00022705"/>
    </source>
</evidence>
<organism evidence="19 20">
    <name type="scientific">Novosphingobium umbonatum</name>
    <dbReference type="NCBI Taxonomy" id="1908524"/>
    <lineage>
        <taxon>Bacteria</taxon>
        <taxon>Pseudomonadati</taxon>
        <taxon>Pseudomonadota</taxon>
        <taxon>Alphaproteobacteria</taxon>
        <taxon>Sphingomonadales</taxon>
        <taxon>Sphingomonadaceae</taxon>
        <taxon>Novosphingobium</taxon>
    </lineage>
</organism>
<dbReference type="InterPro" id="IPR015797">
    <property type="entry name" value="NUDIX_hydrolase-like_dom_sf"/>
</dbReference>
<evidence type="ECO:0000256" key="11">
    <source>
        <dbReference type="ARBA" id="ARBA00036904"/>
    </source>
</evidence>
<dbReference type="EMBL" id="SACO01000008">
    <property type="protein sequence ID" value="RVU04471.1"/>
    <property type="molecule type" value="Genomic_DNA"/>
</dbReference>
<evidence type="ECO:0000256" key="9">
    <source>
        <dbReference type="ARBA" id="ARBA00023204"/>
    </source>
</evidence>
<gene>
    <name evidence="19" type="ORF">EOE18_11795</name>
</gene>
<dbReference type="EC" id="3.6.1.55" evidence="12"/>
<dbReference type="PRINTS" id="PR00502">
    <property type="entry name" value="NUDIXFAMILY"/>
</dbReference>
<sequence length="142" mass="15192">MADGAAQMMLPVVAVALLDEQGRVLMQQRPLGKQHGGLWEFPGGKVEAGESPQQAAARELAEELGVGLAPCALDAVGFAAEPVLAKGRRSVVILLFAARHWQGTPQPQEGQNMAWYGVEDLAALAMPPLDYPLARALVAWRR</sequence>
<keyword evidence="5" id="KW-0479">Metal-binding</keyword>
<comment type="similarity">
    <text evidence="2 17">Belongs to the Nudix hydrolase family.</text>
</comment>
<evidence type="ECO:0000256" key="13">
    <source>
        <dbReference type="ARBA" id="ARBA00040794"/>
    </source>
</evidence>
<feature type="domain" description="Nudix hydrolase" evidence="18">
    <location>
        <begin position="8"/>
        <end position="139"/>
    </location>
</feature>
<keyword evidence="3" id="KW-0515">Mutator protein</keyword>
<evidence type="ECO:0000256" key="1">
    <source>
        <dbReference type="ARBA" id="ARBA00001946"/>
    </source>
</evidence>
<dbReference type="GO" id="GO:0044715">
    <property type="term" value="F:8-oxo-dGDP phosphatase activity"/>
    <property type="evidence" value="ECO:0007669"/>
    <property type="project" value="TreeGrafter"/>
</dbReference>
<keyword evidence="9" id="KW-0234">DNA repair</keyword>
<evidence type="ECO:0000256" key="17">
    <source>
        <dbReference type="RuleBase" id="RU003476"/>
    </source>
</evidence>
<evidence type="ECO:0000256" key="8">
    <source>
        <dbReference type="ARBA" id="ARBA00022842"/>
    </source>
</evidence>
<evidence type="ECO:0000256" key="10">
    <source>
        <dbReference type="ARBA" id="ARBA00035861"/>
    </source>
</evidence>
<keyword evidence="4" id="KW-0235">DNA replication</keyword>
<dbReference type="PANTHER" id="PTHR47707:SF1">
    <property type="entry name" value="NUDIX HYDROLASE FAMILY PROTEIN"/>
    <property type="match status" value="1"/>
</dbReference>
<evidence type="ECO:0000256" key="7">
    <source>
        <dbReference type="ARBA" id="ARBA00022801"/>
    </source>
</evidence>
<dbReference type="PANTHER" id="PTHR47707">
    <property type="entry name" value="8-OXO-DGTP DIPHOSPHATASE"/>
    <property type="match status" value="1"/>
</dbReference>
<accession>A0A437N3I2</accession>
<name>A0A437N3I2_9SPHN</name>
<comment type="catalytic activity">
    <reaction evidence="10">
        <text>8-oxo-dGTP + H2O = 8-oxo-dGMP + diphosphate + H(+)</text>
        <dbReference type="Rhea" id="RHEA:31575"/>
        <dbReference type="ChEBI" id="CHEBI:15377"/>
        <dbReference type="ChEBI" id="CHEBI:15378"/>
        <dbReference type="ChEBI" id="CHEBI:33019"/>
        <dbReference type="ChEBI" id="CHEBI:63224"/>
        <dbReference type="ChEBI" id="CHEBI:77896"/>
        <dbReference type="EC" id="3.6.1.55"/>
    </reaction>
</comment>
<evidence type="ECO:0000256" key="16">
    <source>
        <dbReference type="ARBA" id="ARBA00042798"/>
    </source>
</evidence>
<dbReference type="InterPro" id="IPR020084">
    <property type="entry name" value="NUDIX_hydrolase_CS"/>
</dbReference>
<dbReference type="GO" id="GO:0006260">
    <property type="term" value="P:DNA replication"/>
    <property type="evidence" value="ECO:0007669"/>
    <property type="project" value="UniProtKB-KW"/>
</dbReference>
<dbReference type="CDD" id="cd03425">
    <property type="entry name" value="NUDIX_MutT_NudA_like"/>
    <property type="match status" value="1"/>
</dbReference>
<evidence type="ECO:0000256" key="15">
    <source>
        <dbReference type="ARBA" id="ARBA00041979"/>
    </source>
</evidence>
<dbReference type="SUPFAM" id="SSF55811">
    <property type="entry name" value="Nudix"/>
    <property type="match status" value="1"/>
</dbReference>
<dbReference type="GO" id="GO:0046872">
    <property type="term" value="F:metal ion binding"/>
    <property type="evidence" value="ECO:0007669"/>
    <property type="project" value="UniProtKB-KW"/>
</dbReference>
<evidence type="ECO:0000256" key="2">
    <source>
        <dbReference type="ARBA" id="ARBA00005582"/>
    </source>
</evidence>